<feature type="zinc finger region" description="C3H1-type" evidence="1">
    <location>
        <begin position="642"/>
        <end position="664"/>
    </location>
</feature>
<feature type="domain" description="C3H1-type" evidence="3">
    <location>
        <begin position="565"/>
        <end position="586"/>
    </location>
</feature>
<feature type="zinc finger region" description="C3H1-type" evidence="1">
    <location>
        <begin position="534"/>
        <end position="561"/>
    </location>
</feature>
<dbReference type="GeneID" id="106813320"/>
<feature type="zinc finger region" description="C3H1-type" evidence="1">
    <location>
        <begin position="565"/>
        <end position="586"/>
    </location>
</feature>
<dbReference type="Proteomes" id="UP000695022">
    <property type="component" value="Unplaced"/>
</dbReference>
<feature type="domain" description="C3H1-type" evidence="3">
    <location>
        <begin position="587"/>
        <end position="613"/>
    </location>
</feature>
<dbReference type="InterPro" id="IPR000571">
    <property type="entry name" value="Znf_CCCH"/>
</dbReference>
<evidence type="ECO:0000313" key="5">
    <source>
        <dbReference type="RefSeq" id="XP_014672921.1"/>
    </source>
</evidence>
<dbReference type="RefSeq" id="XP_014672921.1">
    <property type="nucleotide sequence ID" value="XM_014817435.1"/>
</dbReference>
<feature type="region of interest" description="Disordered" evidence="2">
    <location>
        <begin position="680"/>
        <end position="719"/>
    </location>
</feature>
<feature type="zinc finger region" description="C3H1-type" evidence="1">
    <location>
        <begin position="587"/>
        <end position="613"/>
    </location>
</feature>
<dbReference type="PANTHER" id="PTHR46156:SF1">
    <property type="entry name" value="ZINC FINGER CCCH DOMAIN-CONTAINING PROTEIN 3"/>
    <property type="match status" value="1"/>
</dbReference>
<reference evidence="5" key="1">
    <citation type="submission" date="2025-08" db="UniProtKB">
        <authorList>
            <consortium name="RefSeq"/>
        </authorList>
    </citation>
    <scope>IDENTIFICATION</scope>
</reference>
<feature type="compositionally biased region" description="Polar residues" evidence="2">
    <location>
        <begin position="685"/>
        <end position="695"/>
    </location>
</feature>
<protein>
    <submittedName>
        <fullName evidence="5">Zinc finger CCCH domain-containing protein 3-like</fullName>
    </submittedName>
</protein>
<evidence type="ECO:0000256" key="1">
    <source>
        <dbReference type="PROSITE-ProRule" id="PRU00723"/>
    </source>
</evidence>
<evidence type="ECO:0000259" key="3">
    <source>
        <dbReference type="PROSITE" id="PS50103"/>
    </source>
</evidence>
<feature type="zinc finger region" description="C3H1-type" evidence="1">
    <location>
        <begin position="614"/>
        <end position="641"/>
    </location>
</feature>
<dbReference type="Gene3D" id="4.10.1000.10">
    <property type="entry name" value="Zinc finger, CCCH-type"/>
    <property type="match status" value="2"/>
</dbReference>
<keyword evidence="1" id="KW-0479">Metal-binding</keyword>
<evidence type="ECO:0000256" key="2">
    <source>
        <dbReference type="SAM" id="MobiDB-lite"/>
    </source>
</evidence>
<keyword evidence="1" id="KW-0862">Zinc</keyword>
<gene>
    <name evidence="5" type="primary">LOC106813320</name>
</gene>
<organism evidence="4 5">
    <name type="scientific">Priapulus caudatus</name>
    <name type="common">Priapulid worm</name>
    <dbReference type="NCBI Taxonomy" id="37621"/>
    <lineage>
        <taxon>Eukaryota</taxon>
        <taxon>Metazoa</taxon>
        <taxon>Ecdysozoa</taxon>
        <taxon>Scalidophora</taxon>
        <taxon>Priapulida</taxon>
        <taxon>Priapulimorpha</taxon>
        <taxon>Priapulimorphida</taxon>
        <taxon>Priapulidae</taxon>
        <taxon>Priapulus</taxon>
    </lineage>
</organism>
<proteinExistence type="predicted"/>
<keyword evidence="4" id="KW-1185">Reference proteome</keyword>
<name>A0ABM1EL50_PRICU</name>
<feature type="domain" description="C3H1-type" evidence="3">
    <location>
        <begin position="614"/>
        <end position="641"/>
    </location>
</feature>
<dbReference type="SMART" id="SM00356">
    <property type="entry name" value="ZnF_C3H1"/>
    <property type="match status" value="5"/>
</dbReference>
<dbReference type="PROSITE" id="PS50103">
    <property type="entry name" value="ZF_C3H1"/>
    <property type="match status" value="5"/>
</dbReference>
<feature type="domain" description="C3H1-type" evidence="3">
    <location>
        <begin position="534"/>
        <end position="561"/>
    </location>
</feature>
<evidence type="ECO:0000313" key="4">
    <source>
        <dbReference type="Proteomes" id="UP000695022"/>
    </source>
</evidence>
<sequence>MDSATEVNQIQEEIDRLTTLISAHKRAQVMHTGVLPRDRDAKQSLYNTRTCLHSKGNKKPYRNTRAWIKQPAIAQVTQSSTLRAASVLHKQVSIGSVNCSSGLKLPSLPSHVCSNLPTKPVSRRASVLNVKGLGVDQNKKRASQTEANDVKYRRLVQKTAAVKELLHSDVLTNAAEKQIPTTVCKERGMRSVGEYKLVNNKSVKAWVDLSTPCVEHSSTSSENTSNAHSTLQKLGKYKLVKTGNGKMVPSSPFARSSTALQDANATTSIKSSRLFTTPSTVKNMRKGAAEVIKARSARRLSDTRSRVRRSSGQSPALRKVGKYKLIRRRKSSETNLNRLNLSNSRHKIRYSPRSTANVVNPTRVRMSHLGGNVQSTLPVSFLRLVEKFKRASKNADRKPRGINASLQTGNLVVIGGMLYKSTRNKLKKQSQSAARQKRCASLVIRNVRRPKKMSTLFVRGVRYHVGEDGMTLRRDENSCSDASLGRIDIGGATYVQTRPGTLVRRTGLKTVQIAHRVVNRSMNHARRASLRKAGSVKQYCVFYNRYGKCKKENCRFVHDPSKVVVCTRFLRGTCKVESCPFSHEVSKEKMPVCSFFLRGVCGRVGCPYLHVNVGPDAKVCDRFLQGTCLLGEKCKKKHILRCPEFAKTGACAKGGRCRLVHPRARPGGVTVRRSARQELKHVAGMSSSEAEGSTPTKDDLGKPQGDSSTSSEWPTKLPSYISLTGSPDLTVSVSQHAKCVRIRPQFSPS</sequence>
<dbReference type="PANTHER" id="PTHR46156">
    <property type="entry name" value="CCCH ZINGC FINGER"/>
    <property type="match status" value="1"/>
</dbReference>
<keyword evidence="1" id="KW-0863">Zinc-finger</keyword>
<accession>A0ABM1EL50</accession>
<feature type="domain" description="C3H1-type" evidence="3">
    <location>
        <begin position="642"/>
        <end position="664"/>
    </location>
</feature>